<name>A0A653DB38_CALMS</name>
<dbReference type="EMBL" id="CAACVG010011146">
    <property type="protein sequence ID" value="VEN57429.1"/>
    <property type="molecule type" value="Genomic_DNA"/>
</dbReference>
<evidence type="ECO:0000313" key="2">
    <source>
        <dbReference type="Proteomes" id="UP000410492"/>
    </source>
</evidence>
<accession>A0A653DB38</accession>
<sequence>MYFMQAKFSDAVSHHPLLQSLTRCTTRQKPLSSGCLGAFIV</sequence>
<dbReference type="Proteomes" id="UP000410492">
    <property type="component" value="Unassembled WGS sequence"/>
</dbReference>
<dbReference type="AlphaFoldDB" id="A0A653DB38"/>
<proteinExistence type="predicted"/>
<organism evidence="1 2">
    <name type="scientific">Callosobruchus maculatus</name>
    <name type="common">Southern cowpea weevil</name>
    <name type="synonym">Pulse bruchid</name>
    <dbReference type="NCBI Taxonomy" id="64391"/>
    <lineage>
        <taxon>Eukaryota</taxon>
        <taxon>Metazoa</taxon>
        <taxon>Ecdysozoa</taxon>
        <taxon>Arthropoda</taxon>
        <taxon>Hexapoda</taxon>
        <taxon>Insecta</taxon>
        <taxon>Pterygota</taxon>
        <taxon>Neoptera</taxon>
        <taxon>Endopterygota</taxon>
        <taxon>Coleoptera</taxon>
        <taxon>Polyphaga</taxon>
        <taxon>Cucujiformia</taxon>
        <taxon>Chrysomeloidea</taxon>
        <taxon>Chrysomelidae</taxon>
        <taxon>Bruchinae</taxon>
        <taxon>Bruchini</taxon>
        <taxon>Callosobruchus</taxon>
    </lineage>
</organism>
<keyword evidence="2" id="KW-1185">Reference proteome</keyword>
<gene>
    <name evidence="1" type="ORF">CALMAC_LOCUS16055</name>
</gene>
<evidence type="ECO:0000313" key="1">
    <source>
        <dbReference type="EMBL" id="VEN57429.1"/>
    </source>
</evidence>
<reference evidence="1 2" key="1">
    <citation type="submission" date="2019-01" db="EMBL/GenBank/DDBJ databases">
        <authorList>
            <person name="Sayadi A."/>
        </authorList>
    </citation>
    <scope>NUCLEOTIDE SEQUENCE [LARGE SCALE GENOMIC DNA]</scope>
</reference>
<protein>
    <submittedName>
        <fullName evidence="1">Uncharacterized protein</fullName>
    </submittedName>
</protein>